<dbReference type="PANTHER" id="PTHR48034">
    <property type="entry name" value="TRANSFORMER-2 SEX-DETERMINING PROTEIN-RELATED"/>
    <property type="match status" value="1"/>
</dbReference>
<keyword evidence="1" id="KW-0694">RNA-binding</keyword>
<dbReference type="SUPFAM" id="SSF54928">
    <property type="entry name" value="RNA-binding domain, RBD"/>
    <property type="match status" value="1"/>
</dbReference>
<evidence type="ECO:0000313" key="4">
    <source>
        <dbReference type="Proteomes" id="UP001437256"/>
    </source>
</evidence>
<organism evidence="3 4">
    <name type="scientific">Marasmius tenuissimus</name>
    <dbReference type="NCBI Taxonomy" id="585030"/>
    <lineage>
        <taxon>Eukaryota</taxon>
        <taxon>Fungi</taxon>
        <taxon>Dikarya</taxon>
        <taxon>Basidiomycota</taxon>
        <taxon>Agaricomycotina</taxon>
        <taxon>Agaricomycetes</taxon>
        <taxon>Agaricomycetidae</taxon>
        <taxon>Agaricales</taxon>
        <taxon>Marasmiineae</taxon>
        <taxon>Marasmiaceae</taxon>
        <taxon>Marasmius</taxon>
    </lineage>
</organism>
<comment type="caution">
    <text evidence="3">The sequence shown here is derived from an EMBL/GenBank/DDBJ whole genome shotgun (WGS) entry which is preliminary data.</text>
</comment>
<dbReference type="InterPro" id="IPR035979">
    <property type="entry name" value="RBD_domain_sf"/>
</dbReference>
<keyword evidence="4" id="KW-1185">Reference proteome</keyword>
<dbReference type="PROSITE" id="PS50102">
    <property type="entry name" value="RRM"/>
    <property type="match status" value="1"/>
</dbReference>
<sequence length="153" mass="16999">MQSSFLRTDTDTSRSTLLGSSALICPEYPLANYDHQVDALPFQDVTGNEARRNISPIRKNARSARSGERDANPLGTNLHVKGLSRRFDNRDLLNTFSKAGRVQKAQIILDPHTRESRGYGFVTMESAEEALAAIQLLNATELHGKLITVEKVF</sequence>
<feature type="domain" description="RRM" evidence="2">
    <location>
        <begin position="76"/>
        <end position="153"/>
    </location>
</feature>
<name>A0ABR2ZTQ3_9AGAR</name>
<dbReference type="Proteomes" id="UP001437256">
    <property type="component" value="Unassembled WGS sequence"/>
</dbReference>
<dbReference type="EMBL" id="JBBXMP010000054">
    <property type="protein sequence ID" value="KAL0064961.1"/>
    <property type="molecule type" value="Genomic_DNA"/>
</dbReference>
<dbReference type="InterPro" id="IPR000504">
    <property type="entry name" value="RRM_dom"/>
</dbReference>
<protein>
    <recommendedName>
        <fullName evidence="2">RRM domain-containing protein</fullName>
    </recommendedName>
</protein>
<evidence type="ECO:0000313" key="3">
    <source>
        <dbReference type="EMBL" id="KAL0064961.1"/>
    </source>
</evidence>
<dbReference type="InterPro" id="IPR012677">
    <property type="entry name" value="Nucleotide-bd_a/b_plait_sf"/>
</dbReference>
<accession>A0ABR2ZTQ3</accession>
<dbReference type="Gene3D" id="3.30.70.330">
    <property type="match status" value="1"/>
</dbReference>
<reference evidence="3 4" key="1">
    <citation type="submission" date="2024-05" db="EMBL/GenBank/DDBJ databases">
        <title>A draft genome resource for the thread blight pathogen Marasmius tenuissimus strain MS-2.</title>
        <authorList>
            <person name="Yulfo-Soto G.E."/>
            <person name="Baruah I.K."/>
            <person name="Amoako-Attah I."/>
            <person name="Bukari Y."/>
            <person name="Meinhardt L.W."/>
            <person name="Bailey B.A."/>
            <person name="Cohen S.P."/>
        </authorList>
    </citation>
    <scope>NUCLEOTIDE SEQUENCE [LARGE SCALE GENOMIC DNA]</scope>
    <source>
        <strain evidence="3 4">MS-2</strain>
    </source>
</reference>
<evidence type="ECO:0000259" key="2">
    <source>
        <dbReference type="PROSITE" id="PS50102"/>
    </source>
</evidence>
<proteinExistence type="predicted"/>
<gene>
    <name evidence="3" type="ORF">AAF712_008085</name>
</gene>
<dbReference type="SMART" id="SM00360">
    <property type="entry name" value="RRM"/>
    <property type="match status" value="1"/>
</dbReference>
<dbReference type="InterPro" id="IPR050441">
    <property type="entry name" value="RBM"/>
</dbReference>
<dbReference type="Pfam" id="PF00076">
    <property type="entry name" value="RRM_1"/>
    <property type="match status" value="1"/>
</dbReference>
<evidence type="ECO:0000256" key="1">
    <source>
        <dbReference type="PROSITE-ProRule" id="PRU00176"/>
    </source>
</evidence>